<dbReference type="PROSITE" id="PS00028">
    <property type="entry name" value="ZINC_FINGER_C2H2_1"/>
    <property type="match status" value="1"/>
</dbReference>
<dbReference type="GO" id="GO:0005634">
    <property type="term" value="C:nucleus"/>
    <property type="evidence" value="ECO:0007669"/>
    <property type="project" value="UniProtKB-SubCell"/>
</dbReference>
<evidence type="ECO:0000256" key="2">
    <source>
        <dbReference type="ARBA" id="ARBA00022723"/>
    </source>
</evidence>
<keyword evidence="2" id="KW-0479">Metal-binding</keyword>
<comment type="subcellular location">
    <subcellularLocation>
        <location evidence="1">Nucleus</location>
    </subcellularLocation>
</comment>
<dbReference type="InterPro" id="IPR036236">
    <property type="entry name" value="Znf_C2H2_sf"/>
</dbReference>
<keyword evidence="6" id="KW-0539">Nucleus</keyword>
<evidence type="ECO:0000313" key="11">
    <source>
        <dbReference type="Proteomes" id="UP000008281"/>
    </source>
</evidence>
<dbReference type="PANTHER" id="PTHR16515:SF49">
    <property type="entry name" value="GASTRULA ZINC FINGER PROTEIN XLCGF49.1-LIKE-RELATED"/>
    <property type="match status" value="1"/>
</dbReference>
<evidence type="ECO:0000256" key="4">
    <source>
        <dbReference type="ARBA" id="ARBA00022771"/>
    </source>
</evidence>
<name>E3LH61_CAERE</name>
<evidence type="ECO:0000256" key="1">
    <source>
        <dbReference type="ARBA" id="ARBA00004123"/>
    </source>
</evidence>
<keyword evidence="5" id="KW-0862">Zinc</keyword>
<feature type="domain" description="C2H2-type" evidence="9">
    <location>
        <begin position="260"/>
        <end position="288"/>
    </location>
</feature>
<evidence type="ECO:0000256" key="5">
    <source>
        <dbReference type="ARBA" id="ARBA00022833"/>
    </source>
</evidence>
<dbReference type="InterPro" id="IPR013087">
    <property type="entry name" value="Znf_C2H2_type"/>
</dbReference>
<evidence type="ECO:0000256" key="7">
    <source>
        <dbReference type="PROSITE-ProRule" id="PRU00042"/>
    </source>
</evidence>
<accession>E3LH61</accession>
<gene>
    <name evidence="10" type="primary">Cre-ztf-27</name>
    <name evidence="10" type="ORF">CRE_01684</name>
</gene>
<dbReference type="PANTHER" id="PTHR16515">
    <property type="entry name" value="PR DOMAIN ZINC FINGER PROTEIN"/>
    <property type="match status" value="1"/>
</dbReference>
<dbReference type="PROSITE" id="PS50157">
    <property type="entry name" value="ZINC_FINGER_C2H2_2"/>
    <property type="match status" value="1"/>
</dbReference>
<keyword evidence="4 7" id="KW-0863">Zinc-finger</keyword>
<dbReference type="EMBL" id="DS268408">
    <property type="protein sequence ID" value="EFO85946.1"/>
    <property type="molecule type" value="Genomic_DNA"/>
</dbReference>
<reference evidence="10" key="1">
    <citation type="submission" date="2007-07" db="EMBL/GenBank/DDBJ databases">
        <title>PCAP assembly of the Caenorhabditis remanei genome.</title>
        <authorList>
            <consortium name="The Caenorhabditis remanei Sequencing Consortium"/>
            <person name="Wilson R.K."/>
        </authorList>
    </citation>
    <scope>NUCLEOTIDE SEQUENCE [LARGE SCALE GENOMIC DNA]</scope>
    <source>
        <strain evidence="10">PB4641</strain>
    </source>
</reference>
<proteinExistence type="predicted"/>
<dbReference type="GO" id="GO:0010468">
    <property type="term" value="P:regulation of gene expression"/>
    <property type="evidence" value="ECO:0007669"/>
    <property type="project" value="TreeGrafter"/>
</dbReference>
<evidence type="ECO:0000256" key="3">
    <source>
        <dbReference type="ARBA" id="ARBA00022737"/>
    </source>
</evidence>
<dbReference type="OrthoDB" id="5834219at2759"/>
<feature type="compositionally biased region" description="Low complexity" evidence="8">
    <location>
        <begin position="65"/>
        <end position="89"/>
    </location>
</feature>
<dbReference type="HOGENOM" id="CLU_804694_0_0_1"/>
<dbReference type="SMART" id="SM00355">
    <property type="entry name" value="ZnF_C2H2"/>
    <property type="match status" value="2"/>
</dbReference>
<dbReference type="Gene3D" id="3.30.160.60">
    <property type="entry name" value="Classic Zinc Finger"/>
    <property type="match status" value="1"/>
</dbReference>
<evidence type="ECO:0000256" key="8">
    <source>
        <dbReference type="SAM" id="MobiDB-lite"/>
    </source>
</evidence>
<evidence type="ECO:0000256" key="6">
    <source>
        <dbReference type="ARBA" id="ARBA00023242"/>
    </source>
</evidence>
<dbReference type="AlphaFoldDB" id="E3LH61"/>
<evidence type="ECO:0000313" key="10">
    <source>
        <dbReference type="EMBL" id="EFO85946.1"/>
    </source>
</evidence>
<protein>
    <submittedName>
        <fullName evidence="10">CRE-ZTF-27 protein</fullName>
    </submittedName>
</protein>
<dbReference type="STRING" id="31234.E3LH61"/>
<feature type="region of interest" description="Disordered" evidence="8">
    <location>
        <begin position="141"/>
        <end position="176"/>
    </location>
</feature>
<dbReference type="OMA" id="REFVCST"/>
<keyword evidence="11" id="KW-1185">Reference proteome</keyword>
<evidence type="ECO:0000259" key="9">
    <source>
        <dbReference type="PROSITE" id="PS50157"/>
    </source>
</evidence>
<dbReference type="Proteomes" id="UP000008281">
    <property type="component" value="Unassembled WGS sequence"/>
</dbReference>
<dbReference type="SUPFAM" id="SSF57667">
    <property type="entry name" value="beta-beta-alpha zinc fingers"/>
    <property type="match status" value="1"/>
</dbReference>
<dbReference type="GO" id="GO:0008270">
    <property type="term" value="F:zinc ion binding"/>
    <property type="evidence" value="ECO:0007669"/>
    <property type="project" value="UniProtKB-KW"/>
</dbReference>
<feature type="region of interest" description="Disordered" evidence="8">
    <location>
        <begin position="65"/>
        <end position="94"/>
    </location>
</feature>
<dbReference type="InterPro" id="IPR050331">
    <property type="entry name" value="Zinc_finger"/>
</dbReference>
<feature type="compositionally biased region" description="Basic and acidic residues" evidence="8">
    <location>
        <begin position="154"/>
        <end position="164"/>
    </location>
</feature>
<dbReference type="InParanoid" id="E3LH61"/>
<sequence length="374" mass="41575">MYVLLNLKDDKMLQNVVQLLVSFPCLLSFPKSQFQFAHGHRQLSIGESIENLCPTCEKTSLNQATSAVTSSTTSPTTPCTPPRATSSSSMAAGSPTYSTVTSAAVVVPKLSSPKREFVCSTPIKNGMSDAKSHLKRPYVPISPILPHRAPQDMQKYEDVSVKEEPSDEGNEDPDLSVDVDEDLEEDLTLGQDITLSQALELFDRTIFQEPRSKKPKAEEPFGELYQCQLCKKSISRHGQYANLLNHLSRHARLHASKKQYCCPKCGASFTRRYLASTHIKDVHDEHKLQPHDFAVELREEYRKLLEMCFPGADNRRKQQQAQSQATKDSILNILSDDSGVSVNDSSDLNISVGNEKIEVYVGAGDDDDHDQDSS</sequence>
<keyword evidence="3" id="KW-0677">Repeat</keyword>
<dbReference type="FunCoup" id="E3LH61">
    <property type="interactions" value="1658"/>
</dbReference>
<feature type="compositionally biased region" description="Acidic residues" evidence="8">
    <location>
        <begin position="165"/>
        <end position="176"/>
    </location>
</feature>
<organism evidence="11">
    <name type="scientific">Caenorhabditis remanei</name>
    <name type="common">Caenorhabditis vulgaris</name>
    <dbReference type="NCBI Taxonomy" id="31234"/>
    <lineage>
        <taxon>Eukaryota</taxon>
        <taxon>Metazoa</taxon>
        <taxon>Ecdysozoa</taxon>
        <taxon>Nematoda</taxon>
        <taxon>Chromadorea</taxon>
        <taxon>Rhabditida</taxon>
        <taxon>Rhabditina</taxon>
        <taxon>Rhabditomorpha</taxon>
        <taxon>Rhabditoidea</taxon>
        <taxon>Rhabditidae</taxon>
        <taxon>Peloderinae</taxon>
        <taxon>Caenorhabditis</taxon>
    </lineage>
</organism>
<dbReference type="eggNOG" id="KOG1721">
    <property type="taxonomic scope" value="Eukaryota"/>
</dbReference>